<proteinExistence type="predicted"/>
<gene>
    <name evidence="2" type="ORF">EV663_10421</name>
</gene>
<feature type="chain" id="PRO_5020987127" evidence="1">
    <location>
        <begin position="19"/>
        <end position="175"/>
    </location>
</feature>
<reference evidence="2 3" key="1">
    <citation type="submission" date="2019-03" db="EMBL/GenBank/DDBJ databases">
        <title>Genomic Encyclopedia of Type Strains, Phase IV (KMG-IV): sequencing the most valuable type-strain genomes for metagenomic binning, comparative biology and taxonomic classification.</title>
        <authorList>
            <person name="Goeker M."/>
        </authorList>
    </citation>
    <scope>NUCLEOTIDE SEQUENCE [LARGE SCALE GENOMIC DNA]</scope>
    <source>
        <strain evidence="2 3">DSM 24766</strain>
    </source>
</reference>
<dbReference type="AlphaFoldDB" id="A0A4R2RDM2"/>
<dbReference type="InterPro" id="IPR021395">
    <property type="entry name" value="DUF3035"/>
</dbReference>
<dbReference type="Proteomes" id="UP000295050">
    <property type="component" value="Unassembled WGS sequence"/>
</dbReference>
<keyword evidence="3" id="KW-1185">Reference proteome</keyword>
<protein>
    <submittedName>
        <fullName evidence="2">Beta-barrel assembly complex subunit BamF</fullName>
    </submittedName>
</protein>
<evidence type="ECO:0000313" key="3">
    <source>
        <dbReference type="Proteomes" id="UP000295050"/>
    </source>
</evidence>
<organism evidence="2 3">
    <name type="scientific">Rhodovulum bhavnagarense</name>
    <dbReference type="NCBI Taxonomy" id="992286"/>
    <lineage>
        <taxon>Bacteria</taxon>
        <taxon>Pseudomonadati</taxon>
        <taxon>Pseudomonadota</taxon>
        <taxon>Alphaproteobacteria</taxon>
        <taxon>Rhodobacterales</taxon>
        <taxon>Paracoccaceae</taxon>
        <taxon>Rhodovulum</taxon>
    </lineage>
</organism>
<comment type="caution">
    <text evidence="2">The sequence shown here is derived from an EMBL/GenBank/DDBJ whole genome shotgun (WGS) entry which is preliminary data.</text>
</comment>
<dbReference type="EMBL" id="SLXU01000004">
    <property type="protein sequence ID" value="TCP61570.1"/>
    <property type="molecule type" value="Genomic_DNA"/>
</dbReference>
<keyword evidence="1" id="KW-0732">Signal</keyword>
<sequence>MGLTRTMLWAAATATALAGCASEKEPKLMNIRAQTNSPDEFMVLPGKPLEMPQDMAQLPQPTPGAPNRTDPTPEADAIAALGGNAARATRADQRLMSHVSRFGVSPVIRQTLAAEDLEYRRQNDGRLLERWFNVNVYFEAYSRQSLNQHAELERWRRLGVRNVSAPPEGLDEDQR</sequence>
<feature type="signal peptide" evidence="1">
    <location>
        <begin position="1"/>
        <end position="18"/>
    </location>
</feature>
<evidence type="ECO:0000256" key="1">
    <source>
        <dbReference type="SAM" id="SignalP"/>
    </source>
</evidence>
<evidence type="ECO:0000313" key="2">
    <source>
        <dbReference type="EMBL" id="TCP61570.1"/>
    </source>
</evidence>
<dbReference type="PROSITE" id="PS51257">
    <property type="entry name" value="PROKAR_LIPOPROTEIN"/>
    <property type="match status" value="1"/>
</dbReference>
<accession>A0A4R2RDM2</accession>
<dbReference type="OrthoDB" id="7876689at2"/>
<dbReference type="Pfam" id="PF11233">
    <property type="entry name" value="DUF3035"/>
    <property type="match status" value="1"/>
</dbReference>
<name>A0A4R2RDM2_9RHOB</name>
<dbReference type="RefSeq" id="WP_132950916.1">
    <property type="nucleotide sequence ID" value="NZ_SLXU01000004.1"/>
</dbReference>